<dbReference type="PANTHER" id="PTHR43876:SF7">
    <property type="entry name" value="UBIQUINONE BIOSYNTHESIS MONOOXYGENASE COQ6, MITOCHONDRIAL"/>
    <property type="match status" value="1"/>
</dbReference>
<dbReference type="AlphaFoldDB" id="A0A9J7APR5"/>
<dbReference type="InterPro" id="IPR051205">
    <property type="entry name" value="UbiH/COQ6_monooxygenase"/>
</dbReference>
<dbReference type="Pfam" id="PF01494">
    <property type="entry name" value="FAD_binding_3"/>
    <property type="match status" value="1"/>
</dbReference>
<keyword evidence="3" id="KW-1185">Reference proteome</keyword>
<dbReference type="GO" id="GO:0004497">
    <property type="term" value="F:monooxygenase activity"/>
    <property type="evidence" value="ECO:0007669"/>
    <property type="project" value="UniProtKB-KW"/>
</dbReference>
<proteinExistence type="predicted"/>
<feature type="domain" description="FAD-binding" evidence="1">
    <location>
        <begin position="4"/>
        <end position="322"/>
    </location>
</feature>
<reference evidence="2" key="1">
    <citation type="submission" date="2022-08" db="EMBL/GenBank/DDBJ databases">
        <title>Nisaea acidiphila sp. nov., isolated from a marine algal debris and emended description of the genus Nisaea Urios et al. 2008.</title>
        <authorList>
            <person name="Kwon K."/>
        </authorList>
    </citation>
    <scope>NUCLEOTIDE SEQUENCE</scope>
    <source>
        <strain evidence="2">MEBiC11861</strain>
    </source>
</reference>
<dbReference type="PANTHER" id="PTHR43876">
    <property type="entry name" value="UBIQUINONE BIOSYNTHESIS MONOOXYGENASE COQ6, MITOCHONDRIAL"/>
    <property type="match status" value="1"/>
</dbReference>
<dbReference type="EMBL" id="CP102480">
    <property type="protein sequence ID" value="UUX49207.1"/>
    <property type="molecule type" value="Genomic_DNA"/>
</dbReference>
<evidence type="ECO:0000313" key="3">
    <source>
        <dbReference type="Proteomes" id="UP001060336"/>
    </source>
</evidence>
<keyword evidence="2" id="KW-0503">Monooxygenase</keyword>
<dbReference type="GO" id="GO:0071949">
    <property type="term" value="F:FAD binding"/>
    <property type="evidence" value="ECO:0007669"/>
    <property type="project" value="InterPro"/>
</dbReference>
<dbReference type="RefSeq" id="WP_257767742.1">
    <property type="nucleotide sequence ID" value="NZ_CP102480.1"/>
</dbReference>
<dbReference type="InterPro" id="IPR002938">
    <property type="entry name" value="FAD-bd"/>
</dbReference>
<name>A0A9J7APR5_9PROT</name>
<protein>
    <submittedName>
        <fullName evidence="2">FAD-dependent monooxygenase</fullName>
    </submittedName>
</protein>
<accession>A0A9J7APR5</accession>
<organism evidence="2 3">
    <name type="scientific">Nisaea acidiphila</name>
    <dbReference type="NCBI Taxonomy" id="1862145"/>
    <lineage>
        <taxon>Bacteria</taxon>
        <taxon>Pseudomonadati</taxon>
        <taxon>Pseudomonadota</taxon>
        <taxon>Alphaproteobacteria</taxon>
        <taxon>Rhodospirillales</taxon>
        <taxon>Thalassobaculaceae</taxon>
        <taxon>Nisaea</taxon>
    </lineage>
</organism>
<gene>
    <name evidence="2" type="ORF">NUH88_17595</name>
</gene>
<dbReference type="SUPFAM" id="SSF51905">
    <property type="entry name" value="FAD/NAD(P)-binding domain"/>
    <property type="match status" value="1"/>
</dbReference>
<dbReference type="Gene3D" id="3.50.50.60">
    <property type="entry name" value="FAD/NAD(P)-binding domain"/>
    <property type="match status" value="2"/>
</dbReference>
<evidence type="ECO:0000313" key="2">
    <source>
        <dbReference type="EMBL" id="UUX49207.1"/>
    </source>
</evidence>
<evidence type="ECO:0000259" key="1">
    <source>
        <dbReference type="Pfam" id="PF01494"/>
    </source>
</evidence>
<dbReference type="Proteomes" id="UP001060336">
    <property type="component" value="Chromosome"/>
</dbReference>
<sequence>MQPDIAVIGNGPTAQLATHALSASGFDALMVGPPADRTDDPRTTALMPSSVESLDSLGVDVRQKATPLLDLRIETTGPFGLVSELFTAADAREEFLAQNLFIKDLLAVMPEVNTHSAAATRVVPGDDRVHVECADGTSLEVRLVIAADGFQSIAREAAGITLRKRSLGRSALCVPVNLEQPHHRLCIERYDDTGTLTLIPVAEYDASLITIAAPEDIAALAAHEDDVIARKLSRRQPAFGAIRFSGAKAVFPLSLGFAPRPAQNRVVAIGESAHIAPPIAAQGWNMSVRDIMTLTRLLSDARDKGDDVGAPGVLARYAPQRQPDVAGRLSAIGALAGVATRPAPAQKFLRQAGLMALGRIQGAKRGLMRAGLR</sequence>
<dbReference type="KEGG" id="naci:NUH88_17595"/>
<keyword evidence="2" id="KW-0560">Oxidoreductase</keyword>
<dbReference type="PRINTS" id="PR00420">
    <property type="entry name" value="RNGMNOXGNASE"/>
</dbReference>
<dbReference type="InterPro" id="IPR036188">
    <property type="entry name" value="FAD/NAD-bd_sf"/>
</dbReference>